<evidence type="ECO:0000313" key="9">
    <source>
        <dbReference type="Proteomes" id="UP000826550"/>
    </source>
</evidence>
<dbReference type="Gene3D" id="1.10.150.20">
    <property type="entry name" value="5' to 3' exonuclease, C-terminal subdomain"/>
    <property type="match status" value="1"/>
</dbReference>
<dbReference type="InterPro" id="IPR017961">
    <property type="entry name" value="DNA_pol_Y-fam_little_finger"/>
</dbReference>
<evidence type="ECO:0000256" key="3">
    <source>
        <dbReference type="ARBA" id="ARBA00022695"/>
    </source>
</evidence>
<dbReference type="EMBL" id="CP048268">
    <property type="protein sequence ID" value="QYN53841.1"/>
    <property type="molecule type" value="Genomic_DNA"/>
</dbReference>
<keyword evidence="9" id="KW-1185">Reference proteome</keyword>
<dbReference type="Gene3D" id="3.30.70.270">
    <property type="match status" value="1"/>
</dbReference>
<dbReference type="PANTHER" id="PTHR11076:SF33">
    <property type="entry name" value="DNA POLYMERASE KAPPA"/>
    <property type="match status" value="1"/>
</dbReference>
<dbReference type="PROSITE" id="PS50173">
    <property type="entry name" value="UMUC"/>
    <property type="match status" value="1"/>
</dbReference>
<name>A0ABX8W7U3_9LACO</name>
<proteinExistence type="inferred from homology"/>
<comment type="cofactor">
    <cofactor evidence="6">
        <name>Mg(2+)</name>
        <dbReference type="ChEBI" id="CHEBI:18420"/>
    </cofactor>
    <text evidence="6">Binds 2 magnesium ions per subunit.</text>
</comment>
<keyword evidence="6" id="KW-0963">Cytoplasm</keyword>
<dbReference type="InterPro" id="IPR050116">
    <property type="entry name" value="DNA_polymerase-Y"/>
</dbReference>
<dbReference type="NCBIfam" id="NF002677">
    <property type="entry name" value="PRK02406.1"/>
    <property type="match status" value="1"/>
</dbReference>
<dbReference type="Pfam" id="PF11799">
    <property type="entry name" value="IMS_C"/>
    <property type="match status" value="1"/>
</dbReference>
<dbReference type="PANTHER" id="PTHR11076">
    <property type="entry name" value="DNA REPAIR POLYMERASE UMUC / TRANSFERASE FAMILY MEMBER"/>
    <property type="match status" value="1"/>
</dbReference>
<keyword evidence="3 6" id="KW-0548">Nucleotidyltransferase</keyword>
<dbReference type="CDD" id="cd03586">
    <property type="entry name" value="PolY_Pol_IV_kappa"/>
    <property type="match status" value="1"/>
</dbReference>
<dbReference type="GO" id="GO:0003887">
    <property type="term" value="F:DNA-directed DNA polymerase activity"/>
    <property type="evidence" value="ECO:0007669"/>
    <property type="project" value="UniProtKB-EC"/>
</dbReference>
<keyword evidence="6" id="KW-0227">DNA damage</keyword>
<dbReference type="InterPro" id="IPR036775">
    <property type="entry name" value="DNA_pol_Y-fam_lit_finger_sf"/>
</dbReference>
<dbReference type="EC" id="2.7.7.7" evidence="6"/>
<dbReference type="Proteomes" id="UP000826550">
    <property type="component" value="Chromosome"/>
</dbReference>
<sequence length="387" mass="44025">MNRQLNVGFMNNYSDGLLPENDLHRKIIHIDMDAFYASVETRDHPNLRNKALVIGQDPRQNHGHGVVATANYVARKYGVHSAMPSIKAFRLVPKSKLVFMKPDFAKYRRVSAEIHEMMHEVTDVVESIALDEAYLDVTENKMGQDSTVQIAIDLQNRIRKEVGLNCSFGATYNKFLAKMGSEYSKPFGRTVILPSEARGFLARQKISRFHGIGPKTEQRLAELGVYTGQGLQQMHVRELIKHFNRMGYQMAEHANGIDLSPVVPDDERNRKSIGVERTYEPCVYNEQTALTNIRNYVNEVAKKLQELNLFASTVVLKIRNNDFETVTKRQKLEHATNNPLDIYESARDLFNPLSESFLNDGIRLLGVTATDFTEAEFENIALDLFSN</sequence>
<comment type="subcellular location">
    <subcellularLocation>
        <location evidence="6">Cytoplasm</location>
    </subcellularLocation>
</comment>
<keyword evidence="6" id="KW-0234">DNA repair</keyword>
<dbReference type="InterPro" id="IPR043128">
    <property type="entry name" value="Rev_trsase/Diguanyl_cyclase"/>
</dbReference>
<dbReference type="SUPFAM" id="SSF100879">
    <property type="entry name" value="Lesion bypass DNA polymerase (Y-family), little finger domain"/>
    <property type="match status" value="1"/>
</dbReference>
<keyword evidence="6" id="KW-0479">Metal-binding</keyword>
<accession>A0ABX8W7U3</accession>
<keyword evidence="6" id="KW-0238">DNA-binding</keyword>
<dbReference type="Gene3D" id="3.30.1490.100">
    <property type="entry name" value="DNA polymerase, Y-family, little finger domain"/>
    <property type="match status" value="1"/>
</dbReference>
<gene>
    <name evidence="6 8" type="primary">dinB</name>
    <name evidence="8" type="ORF">GYM71_07195</name>
</gene>
<evidence type="ECO:0000256" key="2">
    <source>
        <dbReference type="ARBA" id="ARBA00022457"/>
    </source>
</evidence>
<comment type="catalytic activity">
    <reaction evidence="6">
        <text>DNA(n) + a 2'-deoxyribonucleoside 5'-triphosphate = DNA(n+1) + diphosphate</text>
        <dbReference type="Rhea" id="RHEA:22508"/>
        <dbReference type="Rhea" id="RHEA-COMP:17339"/>
        <dbReference type="Rhea" id="RHEA-COMP:17340"/>
        <dbReference type="ChEBI" id="CHEBI:33019"/>
        <dbReference type="ChEBI" id="CHEBI:61560"/>
        <dbReference type="ChEBI" id="CHEBI:173112"/>
        <dbReference type="EC" id="2.7.7.7"/>
    </reaction>
</comment>
<dbReference type="SUPFAM" id="SSF56672">
    <property type="entry name" value="DNA/RNA polymerases"/>
    <property type="match status" value="1"/>
</dbReference>
<comment type="function">
    <text evidence="6">Poorly processive, error-prone DNA polymerase involved in untargeted mutagenesis. Copies undamaged DNA at stalled replication forks, which arise in vivo from mismatched or misaligned primer ends. These misaligned primers can be extended by PolIV. Exhibits no 3'-5' exonuclease (proofreading) activity. May be involved in translesional synthesis, in conjunction with the beta clamp from PolIII.</text>
</comment>
<dbReference type="Pfam" id="PF00817">
    <property type="entry name" value="IMS"/>
    <property type="match status" value="1"/>
</dbReference>
<dbReference type="Gene3D" id="3.40.1170.60">
    <property type="match status" value="1"/>
</dbReference>
<protein>
    <recommendedName>
        <fullName evidence="6">DNA polymerase IV</fullName>
        <shortName evidence="6">Pol IV</shortName>
        <ecNumber evidence="6">2.7.7.7</ecNumber>
    </recommendedName>
</protein>
<keyword evidence="5 6" id="KW-0239">DNA-directed DNA polymerase</keyword>
<evidence type="ECO:0000256" key="4">
    <source>
        <dbReference type="ARBA" id="ARBA00022705"/>
    </source>
</evidence>
<dbReference type="InterPro" id="IPR024728">
    <property type="entry name" value="PolY_HhH_motif"/>
</dbReference>
<dbReference type="InterPro" id="IPR022880">
    <property type="entry name" value="DNApol_IV"/>
</dbReference>
<dbReference type="HAMAP" id="MF_01113">
    <property type="entry name" value="DNApol_IV"/>
    <property type="match status" value="1"/>
</dbReference>
<feature type="binding site" evidence="6">
    <location>
        <position position="131"/>
    </location>
    <ligand>
        <name>Mg(2+)</name>
        <dbReference type="ChEBI" id="CHEBI:18420"/>
    </ligand>
</feature>
<dbReference type="Pfam" id="PF11798">
    <property type="entry name" value="IMS_HHH"/>
    <property type="match status" value="1"/>
</dbReference>
<reference evidence="8 9" key="1">
    <citation type="submission" date="2020-01" db="EMBL/GenBank/DDBJ databases">
        <title>Vast differences in strain-level diversity in the gut microbiota of two closely related honey bee species.</title>
        <authorList>
            <person name="Ellegaard K.M."/>
            <person name="Suenami S."/>
            <person name="Miyazaki R."/>
            <person name="Engel P."/>
        </authorList>
    </citation>
    <scope>NUCLEOTIDE SEQUENCE [LARGE SCALE GENOMIC DNA]</scope>
    <source>
        <strain evidence="8 9">ESL0416</strain>
    </source>
</reference>
<feature type="domain" description="UmuC" evidence="7">
    <location>
        <begin position="27"/>
        <end position="213"/>
    </location>
</feature>
<keyword evidence="6" id="KW-0460">Magnesium</keyword>
<dbReference type="InterPro" id="IPR043502">
    <property type="entry name" value="DNA/RNA_pol_sf"/>
</dbReference>
<feature type="binding site" evidence="6">
    <location>
        <position position="31"/>
    </location>
    <ligand>
        <name>Mg(2+)</name>
        <dbReference type="ChEBI" id="CHEBI:18420"/>
    </ligand>
</feature>
<evidence type="ECO:0000256" key="1">
    <source>
        <dbReference type="ARBA" id="ARBA00010945"/>
    </source>
</evidence>
<keyword evidence="6 8" id="KW-0808">Transferase</keyword>
<keyword evidence="4 6" id="KW-0235">DNA replication</keyword>
<organism evidence="8 9">
    <name type="scientific">Lactobacillus panisapium</name>
    <dbReference type="NCBI Taxonomy" id="2012495"/>
    <lineage>
        <taxon>Bacteria</taxon>
        <taxon>Bacillati</taxon>
        <taxon>Bacillota</taxon>
        <taxon>Bacilli</taxon>
        <taxon>Lactobacillales</taxon>
        <taxon>Lactobacillaceae</taxon>
        <taxon>Lactobacillus</taxon>
    </lineage>
</organism>
<evidence type="ECO:0000256" key="5">
    <source>
        <dbReference type="ARBA" id="ARBA00022932"/>
    </source>
</evidence>
<comment type="similarity">
    <text evidence="1 6">Belongs to the DNA polymerase type-Y family.</text>
</comment>
<dbReference type="InterPro" id="IPR001126">
    <property type="entry name" value="UmuC"/>
</dbReference>
<keyword evidence="2 6" id="KW-0515">Mutator protein</keyword>
<evidence type="ECO:0000256" key="6">
    <source>
        <dbReference type="HAMAP-Rule" id="MF_01113"/>
    </source>
</evidence>
<feature type="site" description="Substrate discrimination" evidence="6">
    <location>
        <position position="36"/>
    </location>
</feature>
<evidence type="ECO:0000313" key="8">
    <source>
        <dbReference type="EMBL" id="QYN53841.1"/>
    </source>
</evidence>
<feature type="active site" evidence="6">
    <location>
        <position position="132"/>
    </location>
</feature>
<evidence type="ECO:0000259" key="7">
    <source>
        <dbReference type="PROSITE" id="PS50173"/>
    </source>
</evidence>
<comment type="subunit">
    <text evidence="6">Monomer.</text>
</comment>